<dbReference type="AlphaFoldDB" id="A0A162J8H2"/>
<dbReference type="GO" id="GO:0030328">
    <property type="term" value="P:prenylcysteine catabolic process"/>
    <property type="evidence" value="ECO:0007669"/>
    <property type="project" value="InterPro"/>
</dbReference>
<evidence type="ECO:0000256" key="4">
    <source>
        <dbReference type="ARBA" id="ARBA00022729"/>
    </source>
</evidence>
<feature type="region of interest" description="Disordered" evidence="8">
    <location>
        <begin position="451"/>
        <end position="470"/>
    </location>
</feature>
<feature type="chain" id="PRO_5007835995" evidence="9">
    <location>
        <begin position="24"/>
        <end position="566"/>
    </location>
</feature>
<dbReference type="GO" id="GO:0001735">
    <property type="term" value="F:prenylcysteine oxidase activity"/>
    <property type="evidence" value="ECO:0007669"/>
    <property type="project" value="InterPro"/>
</dbReference>
<keyword evidence="12" id="KW-1185">Reference proteome</keyword>
<keyword evidence="5" id="KW-0274">FAD</keyword>
<organism evidence="11 12">
    <name type="scientific">Niveomyces insectorum RCEF 264</name>
    <dbReference type="NCBI Taxonomy" id="1081102"/>
    <lineage>
        <taxon>Eukaryota</taxon>
        <taxon>Fungi</taxon>
        <taxon>Dikarya</taxon>
        <taxon>Ascomycota</taxon>
        <taxon>Pezizomycotina</taxon>
        <taxon>Sordariomycetes</taxon>
        <taxon>Hypocreomycetidae</taxon>
        <taxon>Hypocreales</taxon>
        <taxon>Cordycipitaceae</taxon>
        <taxon>Niveomyces</taxon>
    </lineage>
</organism>
<feature type="signal peptide" evidence="9">
    <location>
        <begin position="1"/>
        <end position="23"/>
    </location>
</feature>
<dbReference type="GO" id="GO:0030327">
    <property type="term" value="P:prenylated protein catabolic process"/>
    <property type="evidence" value="ECO:0007669"/>
    <property type="project" value="TreeGrafter"/>
</dbReference>
<dbReference type="PANTHER" id="PTHR15944:SF0">
    <property type="entry name" value="PRENYLCYSTEINE LYASE DOMAIN-CONTAINING PROTEIN"/>
    <property type="match status" value="1"/>
</dbReference>
<dbReference type="InterPro" id="IPR036188">
    <property type="entry name" value="FAD/NAD-bd_sf"/>
</dbReference>
<dbReference type="Pfam" id="PF07156">
    <property type="entry name" value="Prenylcys_lyase"/>
    <property type="match status" value="1"/>
</dbReference>
<evidence type="ECO:0000256" key="7">
    <source>
        <dbReference type="ARBA" id="ARBA00023180"/>
    </source>
</evidence>
<comment type="similarity">
    <text evidence="2">Belongs to the prenylcysteine oxidase family.</text>
</comment>
<feature type="compositionally biased region" description="Basic and acidic residues" evidence="8">
    <location>
        <begin position="304"/>
        <end position="314"/>
    </location>
</feature>
<keyword evidence="6" id="KW-0560">Oxidoreductase</keyword>
<dbReference type="InterPro" id="IPR010795">
    <property type="entry name" value="Prenylcys_lyase"/>
</dbReference>
<evidence type="ECO:0000256" key="2">
    <source>
        <dbReference type="ARBA" id="ARBA00009967"/>
    </source>
</evidence>
<dbReference type="PIRSF" id="PIRSF036292">
    <property type="entry name" value="Prenylcysteine_oxidase"/>
    <property type="match status" value="1"/>
</dbReference>
<keyword evidence="3" id="KW-0285">Flavoprotein</keyword>
<dbReference type="EMBL" id="AZHD01000003">
    <property type="protein sequence ID" value="OAA65292.1"/>
    <property type="molecule type" value="Genomic_DNA"/>
</dbReference>
<dbReference type="Gene3D" id="3.50.50.60">
    <property type="entry name" value="FAD/NAD(P)-binding domain"/>
    <property type="match status" value="1"/>
</dbReference>
<feature type="domain" description="Prenylcysteine lyase" evidence="10">
    <location>
        <begin position="134"/>
        <end position="538"/>
    </location>
</feature>
<keyword evidence="4 9" id="KW-0732">Signal</keyword>
<evidence type="ECO:0000256" key="1">
    <source>
        <dbReference type="ARBA" id="ARBA00001974"/>
    </source>
</evidence>
<evidence type="ECO:0000313" key="11">
    <source>
        <dbReference type="EMBL" id="OAA65292.1"/>
    </source>
</evidence>
<evidence type="ECO:0000256" key="6">
    <source>
        <dbReference type="ARBA" id="ARBA00023002"/>
    </source>
</evidence>
<proteinExistence type="inferred from homology"/>
<dbReference type="Pfam" id="PF13450">
    <property type="entry name" value="NAD_binding_8"/>
    <property type="match status" value="1"/>
</dbReference>
<evidence type="ECO:0000256" key="5">
    <source>
        <dbReference type="ARBA" id="ARBA00022827"/>
    </source>
</evidence>
<evidence type="ECO:0000313" key="12">
    <source>
        <dbReference type="Proteomes" id="UP000076874"/>
    </source>
</evidence>
<evidence type="ECO:0000256" key="8">
    <source>
        <dbReference type="SAM" id="MobiDB-lite"/>
    </source>
</evidence>
<dbReference type="InterPro" id="IPR017046">
    <property type="entry name" value="Prenylcysteine_Oxase1"/>
</dbReference>
<evidence type="ECO:0000259" key="10">
    <source>
        <dbReference type="Pfam" id="PF07156"/>
    </source>
</evidence>
<dbReference type="STRING" id="1081102.A0A162J8H2"/>
<dbReference type="SUPFAM" id="SSF51905">
    <property type="entry name" value="FAD/NAD(P)-binding domain"/>
    <property type="match status" value="1"/>
</dbReference>
<feature type="region of interest" description="Disordered" evidence="8">
    <location>
        <begin position="288"/>
        <end position="314"/>
    </location>
</feature>
<sequence>MRFTHALWTTGLLLSGRGAKAAADSSPNVRQIAIIGAGAAGASTAYHLRQFADDDGVALNITLFETTDHIGGRTRTVNVYGDPAQPVELGASIFVEINHILWNATQRFDLPLQSPGFDGLLGVWDGERFVYTQDDSSANWWNLVKLFWKYGTAPYRANKLMHATVDRFLNLYNAPYFPFRSLTSRAYELELTYVTGQTGQQFLEQNKVAGPFSHDIIQASTRVNYASNLVKIHGLDTMVALAPEGASQVTGGNWQIFHNMVHASHAAFCANTSVTNIARVSGTDPSTPKYVLQTKSTTPAGGAEQRDTKSSDDDGELLRFDDVVIATPFQFSGIDVADGVLEGAIDAIPYVKLHVTLFTSPKPLSAAFFRLPPDARVPTTVLTTLAPGDNPSSGAQGAGSAGFFSISTLASVVHPDTQNKEYLYKIFSPDKVTAAFLSALLGADVPDDVTGGPTARAAEADEHDGPTEGTASDSVISWYYPHVFHSYPRALPRVTFQDPVLGDGIYYTSGIESFISTMETSALMGRNVARLIVDDMQGLTTGGDVVIPPSAEKMTSKETEDVMGEL</sequence>
<dbReference type="OrthoDB" id="437369at2759"/>
<accession>A0A162J8H2</accession>
<comment type="cofactor">
    <cofactor evidence="1">
        <name>FAD</name>
        <dbReference type="ChEBI" id="CHEBI:57692"/>
    </cofactor>
</comment>
<name>A0A162J8H2_9HYPO</name>
<gene>
    <name evidence="11" type="ORF">SPI_02079</name>
</gene>
<reference evidence="11 12" key="1">
    <citation type="journal article" date="2016" name="Genome Biol. Evol.">
        <title>Divergent and convergent evolution of fungal pathogenicity.</title>
        <authorList>
            <person name="Shang Y."/>
            <person name="Xiao G."/>
            <person name="Zheng P."/>
            <person name="Cen K."/>
            <person name="Zhan S."/>
            <person name="Wang C."/>
        </authorList>
    </citation>
    <scope>NUCLEOTIDE SEQUENCE [LARGE SCALE GENOMIC DNA]</scope>
    <source>
        <strain evidence="11 12">RCEF 264</strain>
    </source>
</reference>
<keyword evidence="7" id="KW-0325">Glycoprotein</keyword>
<protein>
    <submittedName>
        <fullName evidence="11">Prenylcysteine oxidoreductase</fullName>
    </submittedName>
</protein>
<dbReference type="PANTHER" id="PTHR15944">
    <property type="entry name" value="FARNESYLCYSTEINE LYASE"/>
    <property type="match status" value="1"/>
</dbReference>
<dbReference type="Proteomes" id="UP000076874">
    <property type="component" value="Unassembled WGS sequence"/>
</dbReference>
<evidence type="ECO:0000256" key="9">
    <source>
        <dbReference type="SAM" id="SignalP"/>
    </source>
</evidence>
<comment type="caution">
    <text evidence="11">The sequence shown here is derived from an EMBL/GenBank/DDBJ whole genome shotgun (WGS) entry which is preliminary data.</text>
</comment>
<evidence type="ECO:0000256" key="3">
    <source>
        <dbReference type="ARBA" id="ARBA00022630"/>
    </source>
</evidence>